<gene>
    <name evidence="7" type="primary">ybgG</name>
    <name evidence="7" type="ORF">BN12_90015</name>
</gene>
<feature type="binding site" evidence="5">
    <location>
        <position position="217"/>
    </location>
    <ligand>
        <name>Zn(2+)</name>
        <dbReference type="ChEBI" id="CHEBI:29105"/>
    </ligand>
</feature>
<evidence type="ECO:0000256" key="4">
    <source>
        <dbReference type="ARBA" id="ARBA00022833"/>
    </source>
</evidence>
<dbReference type="NCBIfam" id="NF007020">
    <property type="entry name" value="PRK09485.1"/>
    <property type="match status" value="1"/>
</dbReference>
<reference evidence="7 8" key="1">
    <citation type="journal article" date="2013" name="ISME J.">
        <title>A metabolic model for members of the genus Tetrasphaera involved in enhanced biological phosphorus removal.</title>
        <authorList>
            <person name="Kristiansen R."/>
            <person name="Nguyen H.T.T."/>
            <person name="Saunders A.M."/>
            <person name="Nielsen J.L."/>
            <person name="Wimmer R."/>
            <person name="Le V.Q."/>
            <person name="McIlroy S.J."/>
            <person name="Petrovski S."/>
            <person name="Seviour R.J."/>
            <person name="Calteau A."/>
            <person name="Nielsen K.L."/>
            <person name="Nielsen P.H."/>
        </authorList>
    </citation>
    <scope>NUCLEOTIDE SEQUENCE [LARGE SCALE GENOMIC DNA]</scope>
    <source>
        <strain evidence="7 8">T1-X7</strain>
    </source>
</reference>
<dbReference type="PIRSF" id="PIRSF037505">
    <property type="entry name" value="Betaine_HMT"/>
    <property type="match status" value="1"/>
</dbReference>
<accession>A0A077M8K2</accession>
<keyword evidence="8" id="KW-1185">Reference proteome</keyword>
<name>A0A077M8K2_9MICO</name>
<feature type="binding site" evidence="5">
    <location>
        <position position="279"/>
    </location>
    <ligand>
        <name>Zn(2+)</name>
        <dbReference type="ChEBI" id="CHEBI:29105"/>
    </ligand>
</feature>
<dbReference type="PROSITE" id="PS50970">
    <property type="entry name" value="HCY"/>
    <property type="match status" value="1"/>
</dbReference>
<feature type="binding site" evidence="5">
    <location>
        <position position="278"/>
    </location>
    <ligand>
        <name>Zn(2+)</name>
        <dbReference type="ChEBI" id="CHEBI:29105"/>
    </ligand>
</feature>
<comment type="caution">
    <text evidence="7">The sequence shown here is derived from an EMBL/GenBank/DDBJ whole genome shotgun (WGS) entry which is preliminary data.</text>
</comment>
<dbReference type="EMBL" id="CAJB01000425">
    <property type="protein sequence ID" value="CCH80360.1"/>
    <property type="molecule type" value="Genomic_DNA"/>
</dbReference>
<dbReference type="GO" id="GO:0008898">
    <property type="term" value="F:S-adenosylmethionine-homocysteine S-methyltransferase activity"/>
    <property type="evidence" value="ECO:0007669"/>
    <property type="project" value="TreeGrafter"/>
</dbReference>
<protein>
    <submittedName>
        <fullName evidence="7">Homocysteine S-methyltransferase ybgG</fullName>
        <ecNumber evidence="7">2.1.1.10</ecNumber>
    </submittedName>
</protein>
<feature type="domain" description="Hcy-binding" evidence="6">
    <location>
        <begin position="1"/>
        <end position="293"/>
    </location>
</feature>
<dbReference type="Proteomes" id="UP000035721">
    <property type="component" value="Unassembled WGS sequence"/>
</dbReference>
<keyword evidence="1 5" id="KW-0489">Methyltransferase</keyword>
<dbReference type="EC" id="2.1.1.10" evidence="7"/>
<dbReference type="InterPro" id="IPR036589">
    <property type="entry name" value="HCY_dom_sf"/>
</dbReference>
<organism evidence="7 8">
    <name type="scientific">Nostocoides japonicum T1-X7</name>
    <dbReference type="NCBI Taxonomy" id="1194083"/>
    <lineage>
        <taxon>Bacteria</taxon>
        <taxon>Bacillati</taxon>
        <taxon>Actinomycetota</taxon>
        <taxon>Actinomycetes</taxon>
        <taxon>Micrococcales</taxon>
        <taxon>Intrasporangiaceae</taxon>
        <taxon>Nostocoides</taxon>
    </lineage>
</organism>
<dbReference type="OrthoDB" id="9803687at2"/>
<dbReference type="GO" id="GO:0033528">
    <property type="term" value="P:S-methylmethionine cycle"/>
    <property type="evidence" value="ECO:0007669"/>
    <property type="project" value="TreeGrafter"/>
</dbReference>
<dbReference type="PANTHER" id="PTHR46015:SF1">
    <property type="entry name" value="HOMOCYSTEINE S-METHYLTRANSFERASE-LIKE ISOFORM 1"/>
    <property type="match status" value="1"/>
</dbReference>
<evidence type="ECO:0000256" key="3">
    <source>
        <dbReference type="ARBA" id="ARBA00022723"/>
    </source>
</evidence>
<dbReference type="GO" id="GO:0032259">
    <property type="term" value="P:methylation"/>
    <property type="evidence" value="ECO:0007669"/>
    <property type="project" value="UniProtKB-KW"/>
</dbReference>
<evidence type="ECO:0000256" key="5">
    <source>
        <dbReference type="PROSITE-ProRule" id="PRU00333"/>
    </source>
</evidence>
<evidence type="ECO:0000259" key="6">
    <source>
        <dbReference type="PROSITE" id="PS50970"/>
    </source>
</evidence>
<keyword evidence="2 5" id="KW-0808">Transferase</keyword>
<dbReference type="RefSeq" id="WP_048549849.1">
    <property type="nucleotide sequence ID" value="NZ_HF570958.1"/>
</dbReference>
<dbReference type="AlphaFoldDB" id="A0A077M8K2"/>
<dbReference type="Gene3D" id="3.20.20.330">
    <property type="entry name" value="Homocysteine-binding-like domain"/>
    <property type="match status" value="1"/>
</dbReference>
<dbReference type="PANTHER" id="PTHR46015">
    <property type="entry name" value="ZGC:172121"/>
    <property type="match status" value="1"/>
</dbReference>
<evidence type="ECO:0000256" key="2">
    <source>
        <dbReference type="ARBA" id="ARBA00022679"/>
    </source>
</evidence>
<dbReference type="GO" id="GO:0009086">
    <property type="term" value="P:methionine biosynthetic process"/>
    <property type="evidence" value="ECO:0007669"/>
    <property type="project" value="InterPro"/>
</dbReference>
<proteinExistence type="predicted"/>
<comment type="cofactor">
    <cofactor evidence="5">
        <name>Zn(2+)</name>
        <dbReference type="ChEBI" id="CHEBI:29105"/>
    </cofactor>
</comment>
<keyword evidence="3 5" id="KW-0479">Metal-binding</keyword>
<dbReference type="GO" id="GO:0008270">
    <property type="term" value="F:zinc ion binding"/>
    <property type="evidence" value="ECO:0007669"/>
    <property type="project" value="InterPro"/>
</dbReference>
<evidence type="ECO:0000256" key="1">
    <source>
        <dbReference type="ARBA" id="ARBA00022603"/>
    </source>
</evidence>
<dbReference type="InterPro" id="IPR003726">
    <property type="entry name" value="HCY_dom"/>
</dbReference>
<dbReference type="InterPro" id="IPR051486">
    <property type="entry name" value="Hcy_S-methyltransferase"/>
</dbReference>
<dbReference type="STRING" id="1194083.BN12_90015"/>
<sequence>MSSLAEALRSAPVVLDGGLATLLEARGHDLSSALWSARLLRDDPGAVEAAHGEFFRAGAQVATTASYQASFEGFAAAGLDEDDTVRLLRESVACARRARDAEAPGGWVAASVGPYGAVRADGSEYRGDYGLSVPELRAFHRPRLAVLAEAGADVLALETIPCLSEVEALLTELEGSGHPAWVSLSAVGTRTRQAEPLAEAFAMAADVPEVIAVGVNCCAPADVLPALTATATIRPAVAYPNSGQAWDAESRCWTGVSAFHPDDVRAWVEAGARLVGGCCRVGPDDIRDLSRALGRWS</sequence>
<dbReference type="InterPro" id="IPR017226">
    <property type="entry name" value="BHMT-like"/>
</dbReference>
<keyword evidence="4 5" id="KW-0862">Zinc</keyword>
<dbReference type="SUPFAM" id="SSF82282">
    <property type="entry name" value="Homocysteine S-methyltransferase"/>
    <property type="match status" value="1"/>
</dbReference>
<dbReference type="Pfam" id="PF02574">
    <property type="entry name" value="S-methyl_trans"/>
    <property type="match status" value="1"/>
</dbReference>
<evidence type="ECO:0000313" key="7">
    <source>
        <dbReference type="EMBL" id="CCH80360.1"/>
    </source>
</evidence>
<evidence type="ECO:0000313" key="8">
    <source>
        <dbReference type="Proteomes" id="UP000035721"/>
    </source>
</evidence>